<dbReference type="FunFam" id="1.10.400.10:FF:000007">
    <property type="entry name" value="Guanine nucleotide-binding protein subunit alpha"/>
    <property type="match status" value="1"/>
</dbReference>
<keyword evidence="6" id="KW-0378">Hydrolase</keyword>
<keyword evidence="9" id="KW-0564">Palmitate</keyword>
<evidence type="ECO:0000256" key="10">
    <source>
        <dbReference type="ARBA" id="ARBA00023224"/>
    </source>
</evidence>
<dbReference type="Gene3D" id="1.10.400.10">
    <property type="entry name" value="GI Alpha 1, domain 2-like"/>
    <property type="match status" value="1"/>
</dbReference>
<dbReference type="GO" id="GO:0005834">
    <property type="term" value="C:heterotrimeric G-protein complex"/>
    <property type="evidence" value="ECO:0007669"/>
    <property type="project" value="InterPro"/>
</dbReference>
<dbReference type="InterPro" id="IPR027417">
    <property type="entry name" value="P-loop_NTPase"/>
</dbReference>
<dbReference type="InterPro" id="IPR002975">
    <property type="entry name" value="Fungi_Gprotein_alpha"/>
</dbReference>
<dbReference type="GO" id="GO:0032502">
    <property type="term" value="P:developmental process"/>
    <property type="evidence" value="ECO:0007669"/>
    <property type="project" value="UniProtKB-ARBA"/>
</dbReference>
<dbReference type="PRINTS" id="PR01241">
    <property type="entry name" value="GPROTEINAFNG"/>
</dbReference>
<dbReference type="GO" id="GO:0007188">
    <property type="term" value="P:adenylate cyclase-modulating G protein-coupled receptor signaling pathway"/>
    <property type="evidence" value="ECO:0007669"/>
    <property type="project" value="TreeGrafter"/>
</dbReference>
<keyword evidence="11" id="KW-0449">Lipoprotein</keyword>
<evidence type="ECO:0000256" key="11">
    <source>
        <dbReference type="ARBA" id="ARBA00023288"/>
    </source>
</evidence>
<comment type="subunit">
    <text evidence="2">G proteins are composed of 3 units; alpha, beta and gamma. The alpha chain contains the guanine nucleotide binding site.</text>
</comment>
<evidence type="ECO:0000256" key="2">
    <source>
        <dbReference type="ARBA" id="ARBA00011356"/>
    </source>
</evidence>
<dbReference type="GO" id="GO:0005737">
    <property type="term" value="C:cytoplasm"/>
    <property type="evidence" value="ECO:0007669"/>
    <property type="project" value="TreeGrafter"/>
</dbReference>
<name>A0A8H6YNP4_9AGAR</name>
<evidence type="ECO:0000256" key="9">
    <source>
        <dbReference type="ARBA" id="ARBA00023139"/>
    </source>
</evidence>
<feature type="region of interest" description="Disordered" evidence="13">
    <location>
        <begin position="1"/>
        <end position="20"/>
    </location>
</feature>
<feature type="binding site" evidence="12">
    <location>
        <begin position="269"/>
        <end position="271"/>
    </location>
    <ligand>
        <name>GTP</name>
        <dbReference type="ChEBI" id="CHEBI:37565"/>
    </ligand>
</feature>
<evidence type="ECO:0000256" key="6">
    <source>
        <dbReference type="ARBA" id="ARBA00022801"/>
    </source>
</evidence>
<evidence type="ECO:0000256" key="8">
    <source>
        <dbReference type="ARBA" id="ARBA00023134"/>
    </source>
</evidence>
<evidence type="ECO:0000313" key="14">
    <source>
        <dbReference type="EMBL" id="KAF7361581.1"/>
    </source>
</evidence>
<evidence type="ECO:0000256" key="5">
    <source>
        <dbReference type="ARBA" id="ARBA00022741"/>
    </source>
</evidence>
<evidence type="ECO:0000256" key="4">
    <source>
        <dbReference type="ARBA" id="ARBA00022723"/>
    </source>
</evidence>
<accession>A0A8H6YNP4</accession>
<keyword evidence="5 12" id="KW-0547">Nucleotide-binding</keyword>
<dbReference type="CDD" id="cd00066">
    <property type="entry name" value="G-alpha"/>
    <property type="match status" value="1"/>
</dbReference>
<dbReference type="PROSITE" id="PS51882">
    <property type="entry name" value="G_ALPHA"/>
    <property type="match status" value="1"/>
</dbReference>
<protein>
    <submittedName>
        <fullName evidence="14">G-protein alpha subunit</fullName>
    </submittedName>
</protein>
<dbReference type="SMART" id="SM00275">
    <property type="entry name" value="G_alpha"/>
    <property type="match status" value="1"/>
</dbReference>
<dbReference type="SUPFAM" id="SSF47895">
    <property type="entry name" value="Transducin (alpha subunit), insertion domain"/>
    <property type="match status" value="1"/>
</dbReference>
<evidence type="ECO:0000256" key="1">
    <source>
        <dbReference type="ARBA" id="ARBA00001946"/>
    </source>
</evidence>
<proteinExistence type="predicted"/>
<evidence type="ECO:0000313" key="15">
    <source>
        <dbReference type="Proteomes" id="UP000623467"/>
    </source>
</evidence>
<gene>
    <name evidence="14" type="ORF">MSAN_01192100</name>
</gene>
<dbReference type="Pfam" id="PF00503">
    <property type="entry name" value="G-alpha"/>
    <property type="match status" value="1"/>
</dbReference>
<keyword evidence="10" id="KW-0807">Transducer</keyword>
<dbReference type="GO" id="GO:0001664">
    <property type="term" value="F:G protein-coupled receptor binding"/>
    <property type="evidence" value="ECO:0007669"/>
    <property type="project" value="InterPro"/>
</dbReference>
<comment type="cofactor">
    <cofactor evidence="1">
        <name>Mg(2+)</name>
        <dbReference type="ChEBI" id="CHEBI:18420"/>
    </cofactor>
</comment>
<dbReference type="AlphaFoldDB" id="A0A8H6YNP4"/>
<keyword evidence="7" id="KW-0460">Magnesium</keyword>
<dbReference type="OrthoDB" id="5817230at2759"/>
<keyword evidence="15" id="KW-1185">Reference proteome</keyword>
<evidence type="ECO:0000256" key="7">
    <source>
        <dbReference type="ARBA" id="ARBA00022842"/>
    </source>
</evidence>
<dbReference type="Gene3D" id="3.40.50.300">
    <property type="entry name" value="P-loop containing nucleotide triphosphate hydrolases"/>
    <property type="match status" value="1"/>
</dbReference>
<dbReference type="PRINTS" id="PR00318">
    <property type="entry name" value="GPROTEINA"/>
</dbReference>
<dbReference type="PANTHER" id="PTHR10218:SF302">
    <property type="entry name" value="GUANINE NUCLEOTIDE-BINDING PROTEIN ALPHA-5 SUBUNIT"/>
    <property type="match status" value="1"/>
</dbReference>
<comment type="caution">
    <text evidence="14">The sequence shown here is derived from an EMBL/GenBank/DDBJ whole genome shotgun (WGS) entry which is preliminary data.</text>
</comment>
<organism evidence="14 15">
    <name type="scientific">Mycena sanguinolenta</name>
    <dbReference type="NCBI Taxonomy" id="230812"/>
    <lineage>
        <taxon>Eukaryota</taxon>
        <taxon>Fungi</taxon>
        <taxon>Dikarya</taxon>
        <taxon>Basidiomycota</taxon>
        <taxon>Agaricomycotina</taxon>
        <taxon>Agaricomycetes</taxon>
        <taxon>Agaricomycetidae</taxon>
        <taxon>Agaricales</taxon>
        <taxon>Marasmiineae</taxon>
        <taxon>Mycenaceae</taxon>
        <taxon>Mycena</taxon>
    </lineage>
</organism>
<dbReference type="GO" id="GO:0031683">
    <property type="term" value="F:G-protein beta/gamma-subunit complex binding"/>
    <property type="evidence" value="ECO:0007669"/>
    <property type="project" value="InterPro"/>
</dbReference>
<evidence type="ECO:0000256" key="13">
    <source>
        <dbReference type="SAM" id="MobiDB-lite"/>
    </source>
</evidence>
<dbReference type="GO" id="GO:0003924">
    <property type="term" value="F:GTPase activity"/>
    <property type="evidence" value="ECO:0007669"/>
    <property type="project" value="InterPro"/>
</dbReference>
<dbReference type="FunFam" id="3.40.50.300:FF:002307">
    <property type="entry name" value="Guanine nucleotide-binding protein G(k) subunit alpha"/>
    <property type="match status" value="1"/>
</dbReference>
<evidence type="ECO:0000256" key="3">
    <source>
        <dbReference type="ARBA" id="ARBA00022707"/>
    </source>
</evidence>
<dbReference type="InterPro" id="IPR001019">
    <property type="entry name" value="Gprotein_alpha_su"/>
</dbReference>
<dbReference type="InterPro" id="IPR011025">
    <property type="entry name" value="GproteinA_insert"/>
</dbReference>
<dbReference type="Proteomes" id="UP000623467">
    <property type="component" value="Unassembled WGS sequence"/>
</dbReference>
<dbReference type="SUPFAM" id="SSF52540">
    <property type="entry name" value="P-loop containing nucleoside triphosphate hydrolases"/>
    <property type="match status" value="1"/>
</dbReference>
<sequence>MRCIPSSRAKGHLPSPKNRTNDKIDKGIYLDFLRAKNEINILVVGAGEAERQLMLLHPPGPGLSVKERGAYKEAIFSNIVQSMRAILEAMRTLGISLDPQNDTYRTAILSLPRNVEADVLPRDIAHAVRGLWRDPGVKEAFNRRNEYQLYESTVYYFNAIDRIAAVDYVPSDRDILRCRFKARGVQEIRFQIGELTYKISNMHSQRLARRKWLHCFENVKAIIFCADLTQYDQMIYEDESVSLQEALTFFDSICNSRWFSNTNIILFLNIDGLFEKLSRSPLADYFPDYTGGDNHDAACDYLLNQFISLNQSAGMKQIYAHYTSTTDTQQIQFIVNTIQDIILKLRLREYGLLDPPLLASESSFPHTSDDHAWIAALEARYSAVA</sequence>
<dbReference type="PANTHER" id="PTHR10218">
    <property type="entry name" value="GTP-BINDING PROTEIN ALPHA SUBUNIT"/>
    <property type="match status" value="1"/>
</dbReference>
<keyword evidence="3" id="KW-0519">Myristate</keyword>
<reference evidence="14" key="1">
    <citation type="submission" date="2020-05" db="EMBL/GenBank/DDBJ databases">
        <title>Mycena genomes resolve the evolution of fungal bioluminescence.</title>
        <authorList>
            <person name="Tsai I.J."/>
        </authorList>
    </citation>
    <scope>NUCLEOTIDE SEQUENCE</scope>
    <source>
        <strain evidence="14">160909Yilan</strain>
    </source>
</reference>
<dbReference type="GO" id="GO:0046872">
    <property type="term" value="F:metal ion binding"/>
    <property type="evidence" value="ECO:0007669"/>
    <property type="project" value="UniProtKB-KW"/>
</dbReference>
<keyword evidence="8 12" id="KW-0342">GTP-binding</keyword>
<evidence type="ECO:0000256" key="12">
    <source>
        <dbReference type="PIRSR" id="PIRSR601019-1"/>
    </source>
</evidence>
<dbReference type="GO" id="GO:0005525">
    <property type="term" value="F:GTP binding"/>
    <property type="evidence" value="ECO:0007669"/>
    <property type="project" value="UniProtKB-KW"/>
</dbReference>
<keyword evidence="4" id="KW-0479">Metal-binding</keyword>
<dbReference type="EMBL" id="JACAZH010000008">
    <property type="protein sequence ID" value="KAF7361581.1"/>
    <property type="molecule type" value="Genomic_DNA"/>
</dbReference>